<name>A0ABZ1AXU0_9ACTN</name>
<organism evidence="2 3">
    <name type="scientific">Blastococcus brunescens</name>
    <dbReference type="NCBI Taxonomy" id="1564165"/>
    <lineage>
        <taxon>Bacteria</taxon>
        <taxon>Bacillati</taxon>
        <taxon>Actinomycetota</taxon>
        <taxon>Actinomycetes</taxon>
        <taxon>Geodermatophilales</taxon>
        <taxon>Geodermatophilaceae</taxon>
        <taxon>Blastococcus</taxon>
    </lineage>
</organism>
<gene>
    <name evidence="2" type="ORF">U6N30_17765</name>
</gene>
<dbReference type="Proteomes" id="UP001324287">
    <property type="component" value="Chromosome"/>
</dbReference>
<evidence type="ECO:0000313" key="2">
    <source>
        <dbReference type="EMBL" id="WRL61939.1"/>
    </source>
</evidence>
<reference evidence="2 3" key="1">
    <citation type="submission" date="2023-12" db="EMBL/GenBank/DDBJ databases">
        <title>Blastococcus brunescens sp. nov., an actonobacterium isolated from sandstone collected in sahara desert.</title>
        <authorList>
            <person name="Gtari M."/>
            <person name="Ghodhbane F."/>
        </authorList>
    </citation>
    <scope>NUCLEOTIDE SEQUENCE [LARGE SCALE GENOMIC DNA]</scope>
    <source>
        <strain evidence="2 3">BMG 8361</strain>
    </source>
</reference>
<feature type="region of interest" description="Disordered" evidence="1">
    <location>
        <begin position="91"/>
        <end position="163"/>
    </location>
</feature>
<evidence type="ECO:0000313" key="3">
    <source>
        <dbReference type="Proteomes" id="UP001324287"/>
    </source>
</evidence>
<keyword evidence="3" id="KW-1185">Reference proteome</keyword>
<feature type="compositionally biased region" description="Basic residues" evidence="1">
    <location>
        <begin position="151"/>
        <end position="163"/>
    </location>
</feature>
<dbReference type="EMBL" id="CP141261">
    <property type="protein sequence ID" value="WRL61939.1"/>
    <property type="molecule type" value="Genomic_DNA"/>
</dbReference>
<accession>A0ABZ1AXU0</accession>
<proteinExistence type="predicted"/>
<evidence type="ECO:0000256" key="1">
    <source>
        <dbReference type="SAM" id="MobiDB-lite"/>
    </source>
</evidence>
<dbReference type="RefSeq" id="WP_324273298.1">
    <property type="nucleotide sequence ID" value="NZ_CP141261.1"/>
</dbReference>
<protein>
    <submittedName>
        <fullName evidence="2">Uncharacterized protein</fullName>
    </submittedName>
</protein>
<sequence length="163" mass="16969">MPDLGPEGTDFVARQTVPCRVAGDGVLEPLLDPEEHHRGDGTPATVVVDGAVLVGVERRGSVELLRVPLDGGAPEVLIGGPFAVHAVAAAGEWSSPSSRTTGRRASCSRSPRDGAGCSPRSGDRSGRPAGCTGWRSGRPRPRTAIPCTAGSRRRRVRARTPCC</sequence>